<evidence type="ECO:0000313" key="3">
    <source>
        <dbReference type="Proteomes" id="UP000632774"/>
    </source>
</evidence>
<keyword evidence="3" id="KW-1185">Reference proteome</keyword>
<keyword evidence="1" id="KW-0812">Transmembrane</keyword>
<dbReference type="EMBL" id="JADFFM010000001">
    <property type="protein sequence ID" value="MBE9665862.1"/>
    <property type="molecule type" value="Genomic_DNA"/>
</dbReference>
<protein>
    <submittedName>
        <fullName evidence="2">Uncharacterized protein</fullName>
    </submittedName>
</protein>
<accession>A0ABR9XEQ2</accession>
<comment type="caution">
    <text evidence="2">The sequence shown here is derived from an EMBL/GenBank/DDBJ whole genome shotgun (WGS) entry which is preliminary data.</text>
</comment>
<evidence type="ECO:0000313" key="2">
    <source>
        <dbReference type="EMBL" id="MBE9665862.1"/>
    </source>
</evidence>
<reference evidence="2 3" key="1">
    <citation type="submission" date="2020-10" db="EMBL/GenBank/DDBJ databases">
        <title>Mucilaginibacter mali sp. nov., isolated from rhizosphere soil of apple orchard.</title>
        <authorList>
            <person name="Lee J.-S."/>
            <person name="Kim H.S."/>
            <person name="Kim J.-S."/>
        </authorList>
    </citation>
    <scope>NUCLEOTIDE SEQUENCE [LARGE SCALE GENOMIC DNA]</scope>
    <source>
        <strain evidence="2 3">KCTC 23157</strain>
    </source>
</reference>
<keyword evidence="1" id="KW-1133">Transmembrane helix</keyword>
<organism evidence="2 3">
    <name type="scientific">Mucilaginibacter boryungensis</name>
    <dbReference type="NCBI Taxonomy" id="768480"/>
    <lineage>
        <taxon>Bacteria</taxon>
        <taxon>Pseudomonadati</taxon>
        <taxon>Bacteroidota</taxon>
        <taxon>Sphingobacteriia</taxon>
        <taxon>Sphingobacteriales</taxon>
        <taxon>Sphingobacteriaceae</taxon>
        <taxon>Mucilaginibacter</taxon>
    </lineage>
</organism>
<name>A0ABR9XEQ2_9SPHI</name>
<sequence length="106" mass="11901">MLAAKPFVGFHAVKKIQEGKPIRVCAKAFTKRKQEYIEDSTFDVTTIQKQLANPFLALTFLFTALLNILFPTFNKAKRVTAGILSNIHLSLSPPLHRYLLSGKLTI</sequence>
<keyword evidence="1" id="KW-0472">Membrane</keyword>
<dbReference type="RefSeq" id="WP_194105246.1">
    <property type="nucleotide sequence ID" value="NZ_JADFFM010000001.1"/>
</dbReference>
<proteinExistence type="predicted"/>
<gene>
    <name evidence="2" type="ORF">IRJ18_05780</name>
</gene>
<dbReference type="Proteomes" id="UP000632774">
    <property type="component" value="Unassembled WGS sequence"/>
</dbReference>
<evidence type="ECO:0000256" key="1">
    <source>
        <dbReference type="SAM" id="Phobius"/>
    </source>
</evidence>
<feature type="transmembrane region" description="Helical" evidence="1">
    <location>
        <begin position="51"/>
        <end position="70"/>
    </location>
</feature>